<proteinExistence type="predicted"/>
<dbReference type="Proteomes" id="UP001176961">
    <property type="component" value="Unassembled WGS sequence"/>
</dbReference>
<dbReference type="EMBL" id="CATQJL010000001">
    <property type="protein sequence ID" value="CAJ0589604.1"/>
    <property type="molecule type" value="Genomic_DNA"/>
</dbReference>
<sequence>MFGCSGNFPMTTTFIQEGPWKISSSTKSLNEHLFTSGVQKVSQAILMSANDPLQQYWLFTSQSRPFGVSANCMLLMKYLLDFIYLKQRPKYKSFQFWKHT</sequence>
<reference evidence="1" key="1">
    <citation type="submission" date="2023-07" db="EMBL/GenBank/DDBJ databases">
        <authorList>
            <consortium name="CYATHOMIX"/>
        </authorList>
    </citation>
    <scope>NUCLEOTIDE SEQUENCE</scope>
    <source>
        <strain evidence="1">N/A</strain>
    </source>
</reference>
<gene>
    <name evidence="1" type="ORF">CYNAS_LOCUS1587</name>
</gene>
<evidence type="ECO:0000313" key="2">
    <source>
        <dbReference type="Proteomes" id="UP001176961"/>
    </source>
</evidence>
<comment type="caution">
    <text evidence="1">The sequence shown here is derived from an EMBL/GenBank/DDBJ whole genome shotgun (WGS) entry which is preliminary data.</text>
</comment>
<name>A0AA36DN41_CYLNA</name>
<evidence type="ECO:0000313" key="1">
    <source>
        <dbReference type="EMBL" id="CAJ0589604.1"/>
    </source>
</evidence>
<protein>
    <submittedName>
        <fullName evidence="1">Uncharacterized protein</fullName>
    </submittedName>
</protein>
<organism evidence="1 2">
    <name type="scientific">Cylicocyclus nassatus</name>
    <name type="common">Nematode worm</name>
    <dbReference type="NCBI Taxonomy" id="53992"/>
    <lineage>
        <taxon>Eukaryota</taxon>
        <taxon>Metazoa</taxon>
        <taxon>Ecdysozoa</taxon>
        <taxon>Nematoda</taxon>
        <taxon>Chromadorea</taxon>
        <taxon>Rhabditida</taxon>
        <taxon>Rhabditina</taxon>
        <taxon>Rhabditomorpha</taxon>
        <taxon>Strongyloidea</taxon>
        <taxon>Strongylidae</taxon>
        <taxon>Cylicocyclus</taxon>
    </lineage>
</organism>
<accession>A0AA36DN41</accession>
<dbReference type="AlphaFoldDB" id="A0AA36DN41"/>
<keyword evidence="2" id="KW-1185">Reference proteome</keyword>